<name>A0A917S2T3_9ACTN</name>
<evidence type="ECO:0000313" key="1">
    <source>
        <dbReference type="EMBL" id="GGL51364.1"/>
    </source>
</evidence>
<protein>
    <submittedName>
        <fullName evidence="1">Uncharacterized protein</fullName>
    </submittedName>
</protein>
<dbReference type="EMBL" id="BMMZ01000001">
    <property type="protein sequence ID" value="GGL51364.1"/>
    <property type="molecule type" value="Genomic_DNA"/>
</dbReference>
<dbReference type="AlphaFoldDB" id="A0A917S2T3"/>
<organism evidence="1 2">
    <name type="scientific">Microlunatus endophyticus</name>
    <dbReference type="NCBI Taxonomy" id="1716077"/>
    <lineage>
        <taxon>Bacteria</taxon>
        <taxon>Bacillati</taxon>
        <taxon>Actinomycetota</taxon>
        <taxon>Actinomycetes</taxon>
        <taxon>Propionibacteriales</taxon>
        <taxon>Propionibacteriaceae</taxon>
        <taxon>Microlunatus</taxon>
    </lineage>
</organism>
<accession>A0A917S2T3</accession>
<comment type="caution">
    <text evidence="1">The sequence shown here is derived from an EMBL/GenBank/DDBJ whole genome shotgun (WGS) entry which is preliminary data.</text>
</comment>
<gene>
    <name evidence="1" type="ORF">GCM10011575_07150</name>
</gene>
<evidence type="ECO:0000313" key="2">
    <source>
        <dbReference type="Proteomes" id="UP000613840"/>
    </source>
</evidence>
<reference evidence="1" key="1">
    <citation type="journal article" date="2014" name="Int. J. Syst. Evol. Microbiol.">
        <title>Complete genome sequence of Corynebacterium casei LMG S-19264T (=DSM 44701T), isolated from a smear-ripened cheese.</title>
        <authorList>
            <consortium name="US DOE Joint Genome Institute (JGI-PGF)"/>
            <person name="Walter F."/>
            <person name="Albersmeier A."/>
            <person name="Kalinowski J."/>
            <person name="Ruckert C."/>
        </authorList>
    </citation>
    <scope>NUCLEOTIDE SEQUENCE</scope>
    <source>
        <strain evidence="1">CGMCC 4.7306</strain>
    </source>
</reference>
<reference evidence="1" key="2">
    <citation type="submission" date="2020-09" db="EMBL/GenBank/DDBJ databases">
        <authorList>
            <person name="Sun Q."/>
            <person name="Zhou Y."/>
        </authorList>
    </citation>
    <scope>NUCLEOTIDE SEQUENCE</scope>
    <source>
        <strain evidence="1">CGMCC 4.7306</strain>
    </source>
</reference>
<sequence length="274" mass="30509">MVAHQPDVTLRSRAERPTVAPIRLRRALEYARRYHRLSVNLRHQHLVLPDSRARAADPANHTHFLINFPGSPSGVDELTAWLPMLHRLSRWAPVAILVGDVLAYRAVSAETALPCYFGRVASEAEYVAQQLQTKVMLYVNQSKLNLREAGFHDILHVFLGAPGPGRQNWLNNRLRLYDYVLAPDDESKAWLAARMMAYDVSTTVRIVGRPVPPAGPLSGLGARLRAADVAEAGVDVDAVVEELLQIRDERDRLVTERDARLAEQGIVLLKGGQA</sequence>
<keyword evidence="2" id="KW-1185">Reference proteome</keyword>
<dbReference type="Proteomes" id="UP000613840">
    <property type="component" value="Unassembled WGS sequence"/>
</dbReference>
<proteinExistence type="predicted"/>